<feature type="transmembrane region" description="Helical" evidence="1">
    <location>
        <begin position="126"/>
        <end position="145"/>
    </location>
</feature>
<keyword evidence="3" id="KW-1185">Reference proteome</keyword>
<sequence length="146" mass="18004">MQKNIFILDHIIFINAKFILCINIYKINLFPTILYIYTLHFLNSDIIYNYVCFRLFYCHVLICFQRIWYTNFRVFCADFSIEFSRLKINFLDLGIGICLDLGLGFRLEDSVFLFLSFLLFIYDKLYFIYCFYYLFFIYFFGYINFY</sequence>
<feature type="transmembrane region" description="Helical" evidence="1">
    <location>
        <begin position="90"/>
        <end position="120"/>
    </location>
</feature>
<dbReference type="GeneID" id="39745181"/>
<dbReference type="Proteomes" id="UP000195521">
    <property type="component" value="Unassembled WGS sequence"/>
</dbReference>
<protein>
    <submittedName>
        <fullName evidence="2">Uncharacterized protein</fullName>
    </submittedName>
</protein>
<proteinExistence type="predicted"/>
<name>A0A1Y1JVG7_PLAGO</name>
<evidence type="ECO:0000313" key="3">
    <source>
        <dbReference type="Proteomes" id="UP000195521"/>
    </source>
</evidence>
<gene>
    <name evidence="2" type="ORF">PGO_002630</name>
</gene>
<evidence type="ECO:0000256" key="1">
    <source>
        <dbReference type="SAM" id="Phobius"/>
    </source>
</evidence>
<evidence type="ECO:0000313" key="2">
    <source>
        <dbReference type="EMBL" id="GAW84373.1"/>
    </source>
</evidence>
<comment type="caution">
    <text evidence="2">The sequence shown here is derived from an EMBL/GenBank/DDBJ whole genome shotgun (WGS) entry which is preliminary data.</text>
</comment>
<reference evidence="3" key="1">
    <citation type="submission" date="2017-04" db="EMBL/GenBank/DDBJ databases">
        <title>Plasmodium gonderi genome.</title>
        <authorList>
            <person name="Arisue N."/>
            <person name="Honma H."/>
            <person name="Kawai S."/>
            <person name="Tougan T."/>
            <person name="Tanabe K."/>
            <person name="Horii T."/>
        </authorList>
    </citation>
    <scope>NUCLEOTIDE SEQUENCE [LARGE SCALE GENOMIC DNA]</scope>
    <source>
        <strain evidence="3">ATCC 30045</strain>
    </source>
</reference>
<organism evidence="2 3">
    <name type="scientific">Plasmodium gonderi</name>
    <dbReference type="NCBI Taxonomy" id="77519"/>
    <lineage>
        <taxon>Eukaryota</taxon>
        <taxon>Sar</taxon>
        <taxon>Alveolata</taxon>
        <taxon>Apicomplexa</taxon>
        <taxon>Aconoidasida</taxon>
        <taxon>Haemosporida</taxon>
        <taxon>Plasmodiidae</taxon>
        <taxon>Plasmodium</taxon>
        <taxon>Plasmodium (Plasmodium)</taxon>
    </lineage>
</organism>
<keyword evidence="1" id="KW-0472">Membrane</keyword>
<keyword evidence="1" id="KW-0812">Transmembrane</keyword>
<accession>A0A1Y1JVG7</accession>
<dbReference type="RefSeq" id="XP_028546962.1">
    <property type="nucleotide sequence ID" value="XM_028691161.1"/>
</dbReference>
<feature type="transmembrane region" description="Helical" evidence="1">
    <location>
        <begin position="47"/>
        <end position="69"/>
    </location>
</feature>
<keyword evidence="1" id="KW-1133">Transmembrane helix</keyword>
<dbReference type="EMBL" id="BDQF01000276">
    <property type="protein sequence ID" value="GAW84373.1"/>
    <property type="molecule type" value="Genomic_DNA"/>
</dbReference>
<dbReference type="AlphaFoldDB" id="A0A1Y1JVG7"/>